<dbReference type="Ensembl" id="ENSGALT00010059363.1">
    <property type="protein sequence ID" value="ENSGALP00010036237.1"/>
    <property type="gene ID" value="ENSGALG00010024338.1"/>
</dbReference>
<protein>
    <recommendedName>
        <fullName evidence="12">NADH dehydrogenase [ubiquinone] 1 alpha subcomplex subunit 9, mitochondrial</fullName>
    </recommendedName>
    <alternativeName>
        <fullName evidence="14">Complex I-39kD</fullName>
    </alternativeName>
    <alternativeName>
        <fullName evidence="13">NADH-ubiquinone oxidoreductase 39 kDa subunit</fullName>
    </alternativeName>
</protein>
<reference evidence="17" key="2">
    <citation type="submission" date="2025-08" db="UniProtKB">
        <authorList>
            <consortium name="Ensembl"/>
        </authorList>
    </citation>
    <scope>IDENTIFICATION</scope>
    <source>
        <strain evidence="17">broiler</strain>
    </source>
</reference>
<keyword evidence="6" id="KW-0274">FAD</keyword>
<evidence type="ECO:0000256" key="1">
    <source>
        <dbReference type="ARBA" id="ARBA00001974"/>
    </source>
</evidence>
<feature type="domain" description="NAD-dependent epimerase/dehydratase" evidence="16">
    <location>
        <begin position="58"/>
        <end position="264"/>
    </location>
</feature>
<evidence type="ECO:0000256" key="15">
    <source>
        <dbReference type="ARBA" id="ARBA00046455"/>
    </source>
</evidence>
<evidence type="ECO:0000256" key="5">
    <source>
        <dbReference type="ARBA" id="ARBA00022660"/>
    </source>
</evidence>
<dbReference type="CDD" id="cd05271">
    <property type="entry name" value="NDUFA9_like_SDR_a"/>
    <property type="match status" value="1"/>
</dbReference>
<dbReference type="SUPFAM" id="SSF51735">
    <property type="entry name" value="NAD(P)-binding Rossmann-fold domains"/>
    <property type="match status" value="1"/>
</dbReference>
<proteinExistence type="evidence at protein level"/>
<name>A0A8V1A4M0_CHICK</name>
<evidence type="ECO:0000259" key="16">
    <source>
        <dbReference type="Pfam" id="PF01370"/>
    </source>
</evidence>
<dbReference type="GeneTree" id="ENSGT00390000006865"/>
<evidence type="ECO:0000256" key="10">
    <source>
        <dbReference type="ARBA" id="ARBA00023128"/>
    </source>
</evidence>
<keyword evidence="18" id="KW-1185">Reference proteome</keyword>
<comment type="subunit">
    <text evidence="15">Complex I is composed of 45 different subunits. This a component of the hydrophobic protein fraction. Interacts with BLOC1S1. Interacts with SLC2A4. Interacts with CLOCK. Interacts with RAB5IF.</text>
</comment>
<organism evidence="17 18">
    <name type="scientific">Gallus gallus</name>
    <name type="common">Chicken</name>
    <dbReference type="NCBI Taxonomy" id="9031"/>
    <lineage>
        <taxon>Eukaryota</taxon>
        <taxon>Metazoa</taxon>
        <taxon>Chordata</taxon>
        <taxon>Craniata</taxon>
        <taxon>Vertebrata</taxon>
        <taxon>Euteleostomi</taxon>
        <taxon>Archelosauria</taxon>
        <taxon>Archosauria</taxon>
        <taxon>Dinosauria</taxon>
        <taxon>Saurischia</taxon>
        <taxon>Theropoda</taxon>
        <taxon>Coelurosauria</taxon>
        <taxon>Aves</taxon>
        <taxon>Neognathae</taxon>
        <taxon>Galloanserae</taxon>
        <taxon>Galliformes</taxon>
        <taxon>Phasianidae</taxon>
        <taxon>Phasianinae</taxon>
        <taxon>Gallus</taxon>
    </lineage>
</organism>
<evidence type="ECO:0000256" key="13">
    <source>
        <dbReference type="ARBA" id="ARBA00042000"/>
    </source>
</evidence>
<keyword evidence="9" id="KW-0007">Acetylation</keyword>
<evidence type="ECO:0000313" key="17">
    <source>
        <dbReference type="Ensembl" id="ENSGALP00010036237.1"/>
    </source>
</evidence>
<dbReference type="GO" id="GO:0005759">
    <property type="term" value="C:mitochondrial matrix"/>
    <property type="evidence" value="ECO:0007669"/>
    <property type="project" value="UniProtKB-SubCell"/>
</dbReference>
<keyword evidence="8" id="KW-0249">Electron transport</keyword>
<accession>A0A8V1A4M0</accession>
<dbReference type="OrthoDB" id="275457at2759"/>
<dbReference type="InterPro" id="IPR001509">
    <property type="entry name" value="Epimerase_deHydtase"/>
</dbReference>
<sequence>MAVVARLSSRGLLLPRTGSGISALSTVPSVLQQHHQVHHAVIPHGRTGRSSVSGIVATVFGATGFLGRYVVNRLGRIGSQVIIPYRCDQYDLMYLRPMGDLGQLLFLEWDCKDKDSTRRAVEHSNVVINLVGKEWETKNFSFEDEFVNIPKSIAQITREAGVETLIHISHLNASMKSPSKYLRSKAVGEKAVREEFPDAVIMKPSEMFGREDRFLNHYANMRWFGGVPLISLGKKTVKQPVYVVDVAKAIINAVKDPDAKGKTYALVGLIARFFEISPFEPWLTRDKVDRFHATDMILPDLPGLEDLGIQPTPLEQRAIEVLRRHRRYRWLDAELEEAKPAKTYPM</sequence>
<keyword evidence="19" id="KW-1267">Proteomics identification</keyword>
<reference evidence="17" key="1">
    <citation type="submission" date="2020-11" db="EMBL/GenBank/DDBJ databases">
        <title>Gallus gallus (Chicken) genome, bGalGal1, GRCg7b, maternal haplotype autosomes + Z &amp; W.</title>
        <authorList>
            <person name="Warren W."/>
            <person name="Formenti G."/>
            <person name="Fedrigo O."/>
            <person name="Haase B."/>
            <person name="Mountcastle J."/>
            <person name="Balacco J."/>
            <person name="Tracey A."/>
            <person name="Schneider V."/>
            <person name="Okimoto R."/>
            <person name="Cheng H."/>
            <person name="Hawken R."/>
            <person name="Howe K."/>
            <person name="Jarvis E.D."/>
        </authorList>
    </citation>
    <scope>NUCLEOTIDE SEQUENCE [LARGE SCALE GENOMIC DNA]</scope>
    <source>
        <strain evidence="17">Broiler</strain>
    </source>
</reference>
<evidence type="ECO:0000256" key="14">
    <source>
        <dbReference type="ARBA" id="ARBA00043145"/>
    </source>
</evidence>
<comment type="subcellular location">
    <subcellularLocation>
        <location evidence="2">Mitochondrion matrix</location>
    </subcellularLocation>
</comment>
<evidence type="ECO:0000256" key="9">
    <source>
        <dbReference type="ARBA" id="ARBA00022990"/>
    </source>
</evidence>
<comment type="similarity">
    <text evidence="11">Belongs to the complex I NDUFA9 subunit family.</text>
</comment>
<evidence type="ECO:0000256" key="6">
    <source>
        <dbReference type="ARBA" id="ARBA00022827"/>
    </source>
</evidence>
<dbReference type="PANTHER" id="PTHR12126">
    <property type="entry name" value="NADH-UBIQUINONE OXIDOREDUCTASE 39 KDA SUBUNIT-RELATED"/>
    <property type="match status" value="1"/>
</dbReference>
<evidence type="ECO:0007829" key="19">
    <source>
        <dbReference type="PeptideAtlas" id="A0A8V1A4M0"/>
    </source>
</evidence>
<keyword evidence="7" id="KW-0809">Transit peptide</keyword>
<evidence type="ECO:0000256" key="3">
    <source>
        <dbReference type="ARBA" id="ARBA00022448"/>
    </source>
</evidence>
<dbReference type="InterPro" id="IPR051207">
    <property type="entry name" value="ComplexI_NDUFA9_subunit"/>
</dbReference>
<evidence type="ECO:0000256" key="12">
    <source>
        <dbReference type="ARBA" id="ARBA00040720"/>
    </source>
</evidence>
<evidence type="ECO:0000256" key="8">
    <source>
        <dbReference type="ARBA" id="ARBA00022982"/>
    </source>
</evidence>
<keyword evidence="4" id="KW-0285">Flavoprotein</keyword>
<reference evidence="17" key="3">
    <citation type="submission" date="2025-09" db="UniProtKB">
        <authorList>
            <consortium name="Ensembl"/>
        </authorList>
    </citation>
    <scope>IDENTIFICATION</scope>
    <source>
        <strain evidence="17">broiler</strain>
    </source>
</reference>
<evidence type="ECO:0000256" key="4">
    <source>
        <dbReference type="ARBA" id="ARBA00022630"/>
    </source>
</evidence>
<evidence type="ECO:0000256" key="11">
    <source>
        <dbReference type="ARBA" id="ARBA00038501"/>
    </source>
</evidence>
<dbReference type="FunFam" id="3.40.50.720:FF:000246">
    <property type="entry name" value="NADH dehydrogenase [ubiquinone] 1 alpha subcomplex subunit 9, mitochondrial"/>
    <property type="match status" value="1"/>
</dbReference>
<dbReference type="InterPro" id="IPR036291">
    <property type="entry name" value="NAD(P)-bd_dom_sf"/>
</dbReference>
<comment type="cofactor">
    <cofactor evidence="1">
        <name>FAD</name>
        <dbReference type="ChEBI" id="CHEBI:57692"/>
    </cofactor>
</comment>
<dbReference type="Proteomes" id="UP000000539">
    <property type="component" value="Chromosome 1"/>
</dbReference>
<dbReference type="AlphaFoldDB" id="A0A8V1A4M0"/>
<evidence type="ECO:0000313" key="18">
    <source>
        <dbReference type="Proteomes" id="UP000000539"/>
    </source>
</evidence>
<evidence type="ECO:0000256" key="2">
    <source>
        <dbReference type="ARBA" id="ARBA00004305"/>
    </source>
</evidence>
<evidence type="ECO:0000256" key="7">
    <source>
        <dbReference type="ARBA" id="ARBA00022946"/>
    </source>
</evidence>
<dbReference type="Pfam" id="PF01370">
    <property type="entry name" value="Epimerase"/>
    <property type="match status" value="1"/>
</dbReference>
<gene>
    <name evidence="17" type="primary">NDUFA9</name>
</gene>
<keyword evidence="10" id="KW-0496">Mitochondrion</keyword>
<dbReference type="Gene3D" id="3.40.50.720">
    <property type="entry name" value="NAD(P)-binding Rossmann-like Domain"/>
    <property type="match status" value="1"/>
</dbReference>
<keyword evidence="5" id="KW-0679">Respiratory chain</keyword>
<dbReference type="PANTHER" id="PTHR12126:SF11">
    <property type="entry name" value="NADH DEHYDROGENASE [UBIQUINONE] 1 ALPHA SUBCOMPLEX SUBUNIT 9, MITOCHONDRIAL"/>
    <property type="match status" value="1"/>
</dbReference>
<keyword evidence="3" id="KW-0813">Transport</keyword>